<dbReference type="SUPFAM" id="SSF50494">
    <property type="entry name" value="Trypsin-like serine proteases"/>
    <property type="match status" value="1"/>
</dbReference>
<dbReference type="GO" id="GO:0004252">
    <property type="term" value="F:serine-type endopeptidase activity"/>
    <property type="evidence" value="ECO:0007669"/>
    <property type="project" value="InterPro"/>
</dbReference>
<evidence type="ECO:0000313" key="5">
    <source>
        <dbReference type="EMBL" id="PVZ99779.1"/>
    </source>
</evidence>
<dbReference type="InterPro" id="IPR051487">
    <property type="entry name" value="Ser/Thr_Proteases_Immune/Dev"/>
</dbReference>
<sequence length="606" mass="65950">MKKLQRILLSSLCIPVFVHSYKFEPINSYFEKTIEDNKRVSISSLADPNAFPFIASLLILDNDEFKACSAAIIDKSWLLTPASCVNSKGSTLKPNNLRVGVANSNRGKQKYLKVQQIIVDPDYNNKSLYPDHNVALVQLSEALEFGNNTKRISIDNDDTKEFSSVIVAGWESTGSEKNSRASFDLSYKMTNLKSGDFCSQNSKEYTKMKYRTVCTGIEDDGSNSCYGDAGALMFSKAESGEYRLVGMASYGNNPRNSDKPICNLNEGAAYYTNLRSYLDFLEDKTGIKRKDLTRNEDSVDQLSGNKVNSNENLFQSLDNKAELVRGNSVYSSSNNPVVYVTVSTDKTVTVDTTSSVLVTVQSCSPTSLSTSSPTSSPTSSTTSSLPVLTSTSTRTFSVTSTSTNTVTVSIPGSTVTSSLITSSTTLVSQTLSGTTDLGTSIRSLSLESSNNVVKITSTRFNTVTQVVGKQTDSIRALNSEINEIKNSIVLIMNSLQPTSTATTTNDIDRFTNIVVINNQKDDSGTARTPGLASKTSLNSFEDIKPLLISRLLNPDTKVQIPQQAVGATVSMDRIDQIIAELRQAINTENKSIPKANLELIQLLQSL</sequence>
<organism evidence="5 6">
    <name type="scientific">Smittium angustum</name>
    <dbReference type="NCBI Taxonomy" id="133377"/>
    <lineage>
        <taxon>Eukaryota</taxon>
        <taxon>Fungi</taxon>
        <taxon>Fungi incertae sedis</taxon>
        <taxon>Zoopagomycota</taxon>
        <taxon>Kickxellomycotina</taxon>
        <taxon>Harpellomycetes</taxon>
        <taxon>Harpellales</taxon>
        <taxon>Legeriomycetaceae</taxon>
        <taxon>Smittium</taxon>
    </lineage>
</organism>
<feature type="region of interest" description="Disordered" evidence="2">
    <location>
        <begin position="364"/>
        <end position="387"/>
    </location>
</feature>
<dbReference type="PROSITE" id="PS50240">
    <property type="entry name" value="TRYPSIN_DOM"/>
    <property type="match status" value="1"/>
</dbReference>
<comment type="caution">
    <text evidence="5">The sequence shown here is derived from an EMBL/GenBank/DDBJ whole genome shotgun (WGS) entry which is preliminary data.</text>
</comment>
<dbReference type="GO" id="GO:0006508">
    <property type="term" value="P:proteolysis"/>
    <property type="evidence" value="ECO:0007669"/>
    <property type="project" value="InterPro"/>
</dbReference>
<name>A0A2U1J3Y5_SMIAN</name>
<dbReference type="InterPro" id="IPR009003">
    <property type="entry name" value="Peptidase_S1_PA"/>
</dbReference>
<dbReference type="Gene3D" id="2.40.10.10">
    <property type="entry name" value="Trypsin-like serine proteases"/>
    <property type="match status" value="1"/>
</dbReference>
<dbReference type="Pfam" id="PF00089">
    <property type="entry name" value="Trypsin"/>
    <property type="match status" value="1"/>
</dbReference>
<dbReference type="SMART" id="SM00020">
    <property type="entry name" value="Tryp_SPc"/>
    <property type="match status" value="1"/>
</dbReference>
<gene>
    <name evidence="5" type="ORF">BB558_004165</name>
</gene>
<keyword evidence="6" id="KW-1185">Reference proteome</keyword>
<feature type="domain" description="Peptidase S1" evidence="4">
    <location>
        <begin position="34"/>
        <end position="286"/>
    </location>
</feature>
<dbReference type="InterPro" id="IPR043504">
    <property type="entry name" value="Peptidase_S1_PA_chymotrypsin"/>
</dbReference>
<keyword evidence="3" id="KW-0732">Signal</keyword>
<dbReference type="InterPro" id="IPR001254">
    <property type="entry name" value="Trypsin_dom"/>
</dbReference>
<accession>A0A2U1J3Y5</accession>
<reference evidence="5 6" key="1">
    <citation type="journal article" date="2018" name="MBio">
        <title>Comparative Genomics Reveals the Core Gene Toolbox for the Fungus-Insect Symbiosis.</title>
        <authorList>
            <person name="Wang Y."/>
            <person name="Stata M."/>
            <person name="Wang W."/>
            <person name="Stajich J.E."/>
            <person name="White M.M."/>
            <person name="Moncalvo J.M."/>
        </authorList>
    </citation>
    <scope>NUCLEOTIDE SEQUENCE [LARGE SCALE GENOMIC DNA]</scope>
    <source>
        <strain evidence="5 6">AUS-126-30</strain>
    </source>
</reference>
<evidence type="ECO:0000256" key="1">
    <source>
        <dbReference type="ARBA" id="ARBA00023157"/>
    </source>
</evidence>
<proteinExistence type="predicted"/>
<evidence type="ECO:0000256" key="3">
    <source>
        <dbReference type="SAM" id="SignalP"/>
    </source>
</evidence>
<evidence type="ECO:0000256" key="2">
    <source>
        <dbReference type="SAM" id="MobiDB-lite"/>
    </source>
</evidence>
<dbReference type="AlphaFoldDB" id="A0A2U1J3Y5"/>
<protein>
    <recommendedName>
        <fullName evidence="4">Peptidase S1 domain-containing protein</fullName>
    </recommendedName>
</protein>
<evidence type="ECO:0000259" key="4">
    <source>
        <dbReference type="PROSITE" id="PS50240"/>
    </source>
</evidence>
<dbReference type="Proteomes" id="UP000245591">
    <property type="component" value="Unassembled WGS sequence"/>
</dbReference>
<keyword evidence="1" id="KW-1015">Disulfide bond</keyword>
<feature type="chain" id="PRO_5015601456" description="Peptidase S1 domain-containing protein" evidence="3">
    <location>
        <begin position="21"/>
        <end position="606"/>
    </location>
</feature>
<dbReference type="EMBL" id="MBFU01000388">
    <property type="protein sequence ID" value="PVZ99779.1"/>
    <property type="molecule type" value="Genomic_DNA"/>
</dbReference>
<dbReference type="PANTHER" id="PTHR24256">
    <property type="entry name" value="TRYPTASE-RELATED"/>
    <property type="match status" value="1"/>
</dbReference>
<evidence type="ECO:0000313" key="6">
    <source>
        <dbReference type="Proteomes" id="UP000245591"/>
    </source>
</evidence>
<feature type="signal peptide" evidence="3">
    <location>
        <begin position="1"/>
        <end position="20"/>
    </location>
</feature>